<evidence type="ECO:0000313" key="5">
    <source>
        <dbReference type="EMBL" id="UZW75980.1"/>
    </source>
</evidence>
<dbReference type="SUPFAM" id="SSF51161">
    <property type="entry name" value="Trimeric LpxA-like enzymes"/>
    <property type="match status" value="1"/>
</dbReference>
<dbReference type="PANTHER" id="PTHR23416:SF23">
    <property type="entry name" value="ACETYLTRANSFERASE C18B11.09C-RELATED"/>
    <property type="match status" value="1"/>
</dbReference>
<dbReference type="PROSITE" id="PS00101">
    <property type="entry name" value="HEXAPEP_TRANSFERASES"/>
    <property type="match status" value="1"/>
</dbReference>
<evidence type="ECO:0000256" key="1">
    <source>
        <dbReference type="ARBA" id="ARBA00007274"/>
    </source>
</evidence>
<keyword evidence="6" id="KW-1185">Reference proteome</keyword>
<evidence type="ECO:0000256" key="3">
    <source>
        <dbReference type="ARBA" id="ARBA00022737"/>
    </source>
</evidence>
<gene>
    <name evidence="5" type="ORF">NNL22_05195</name>
</gene>
<organism evidence="5 6">
    <name type="scientific">Alkalimarinus sediminis</name>
    <dbReference type="NCBI Taxonomy" id="1632866"/>
    <lineage>
        <taxon>Bacteria</taxon>
        <taxon>Pseudomonadati</taxon>
        <taxon>Pseudomonadota</taxon>
        <taxon>Gammaproteobacteria</taxon>
        <taxon>Alteromonadales</taxon>
        <taxon>Alteromonadaceae</taxon>
        <taxon>Alkalimarinus</taxon>
    </lineage>
</organism>
<dbReference type="Pfam" id="PF00132">
    <property type="entry name" value="Hexapep"/>
    <property type="match status" value="1"/>
</dbReference>
<sequence length="243" mass="26407">MQTMTTQSDSATRSRSLREWIKNSSHPFAKLLRNSFYGVRHWQCPEIPLLHASVYRIHQAVALLLSNFVRIFYWTPLFSSKCVTKPKRLYLYSGMPQILGNLEISVGDNTRISGLSTFTGRTSTASPSLTIGANVDIGWQTTIAVGTQVIISDNVRMAGRCFLAGYPGHPIDPIDRANGKPDTDDQIGAIVLQKNVWLASGVSVMPNVVIGENTIVAAGSVVTKSLPANVLAAGIPAKVIRTL</sequence>
<dbReference type="InterPro" id="IPR011004">
    <property type="entry name" value="Trimer_LpxA-like_sf"/>
</dbReference>
<proteinExistence type="inferred from homology"/>
<evidence type="ECO:0000313" key="6">
    <source>
        <dbReference type="Proteomes" id="UP001164472"/>
    </source>
</evidence>
<keyword evidence="4 5" id="KW-0012">Acyltransferase</keyword>
<dbReference type="EMBL" id="CP101527">
    <property type="protein sequence ID" value="UZW75980.1"/>
    <property type="molecule type" value="Genomic_DNA"/>
</dbReference>
<reference evidence="5" key="1">
    <citation type="submission" date="2022-07" db="EMBL/GenBank/DDBJ databases">
        <title>Alkalimarinus sp. nov., isolated from gut of a Alitta virens.</title>
        <authorList>
            <person name="Yang A.I."/>
            <person name="Shin N.-R."/>
        </authorList>
    </citation>
    <scope>NUCLEOTIDE SEQUENCE</scope>
    <source>
        <strain evidence="5">FA028</strain>
    </source>
</reference>
<name>A0A9E8KR67_9ALTE</name>
<dbReference type="RefSeq" id="WP_251812242.1">
    <property type="nucleotide sequence ID" value="NZ_CP101527.1"/>
</dbReference>
<dbReference type="PANTHER" id="PTHR23416">
    <property type="entry name" value="SIALIC ACID SYNTHASE-RELATED"/>
    <property type="match status" value="1"/>
</dbReference>
<dbReference type="InterPro" id="IPR051159">
    <property type="entry name" value="Hexapeptide_acetyltransf"/>
</dbReference>
<dbReference type="Gene3D" id="2.160.10.10">
    <property type="entry name" value="Hexapeptide repeat proteins"/>
    <property type="match status" value="1"/>
</dbReference>
<dbReference type="KEGG" id="asem:NNL22_05195"/>
<dbReference type="InterPro" id="IPR001451">
    <property type="entry name" value="Hexapep"/>
</dbReference>
<dbReference type="CDD" id="cd04647">
    <property type="entry name" value="LbH_MAT_like"/>
    <property type="match status" value="1"/>
</dbReference>
<protein>
    <submittedName>
        <fullName evidence="5">Acyltransferase</fullName>
    </submittedName>
</protein>
<comment type="similarity">
    <text evidence="1">Belongs to the transferase hexapeptide repeat family.</text>
</comment>
<dbReference type="GO" id="GO:0008374">
    <property type="term" value="F:O-acyltransferase activity"/>
    <property type="evidence" value="ECO:0007669"/>
    <property type="project" value="TreeGrafter"/>
</dbReference>
<accession>A0A9E8KR67</accession>
<evidence type="ECO:0000256" key="2">
    <source>
        <dbReference type="ARBA" id="ARBA00022679"/>
    </source>
</evidence>
<keyword evidence="2" id="KW-0808">Transferase</keyword>
<keyword evidence="3" id="KW-0677">Repeat</keyword>
<dbReference type="Proteomes" id="UP001164472">
    <property type="component" value="Chromosome"/>
</dbReference>
<evidence type="ECO:0000256" key="4">
    <source>
        <dbReference type="ARBA" id="ARBA00023315"/>
    </source>
</evidence>
<dbReference type="InterPro" id="IPR018357">
    <property type="entry name" value="Hexapep_transf_CS"/>
</dbReference>
<dbReference type="AlphaFoldDB" id="A0A9E8KR67"/>